<comment type="similarity">
    <text evidence="1 7">Belongs to the thiolase-like superfamily. Thiolase family.</text>
</comment>
<evidence type="ECO:0000259" key="10">
    <source>
        <dbReference type="Pfam" id="PF02803"/>
    </source>
</evidence>
<dbReference type="Proteomes" id="UP001321475">
    <property type="component" value="Chromosome"/>
</dbReference>
<dbReference type="PROSITE" id="PS00099">
    <property type="entry name" value="THIOLASE_3"/>
    <property type="match status" value="1"/>
</dbReference>
<evidence type="ECO:0000313" key="11">
    <source>
        <dbReference type="EMBL" id="BDZ42501.1"/>
    </source>
</evidence>
<name>A0ABM8G3A0_9CELL</name>
<feature type="compositionally biased region" description="Low complexity" evidence="8">
    <location>
        <begin position="39"/>
        <end position="55"/>
    </location>
</feature>
<dbReference type="PANTHER" id="PTHR18919:SF107">
    <property type="entry name" value="ACETYL-COA ACETYLTRANSFERASE, CYTOSOLIC"/>
    <property type="match status" value="1"/>
</dbReference>
<proteinExistence type="inferred from homology"/>
<dbReference type="PROSITE" id="PS00098">
    <property type="entry name" value="THIOLASE_1"/>
    <property type="match status" value="1"/>
</dbReference>
<feature type="domain" description="Thiolase C-terminal" evidence="10">
    <location>
        <begin position="322"/>
        <end position="442"/>
    </location>
</feature>
<keyword evidence="3 7" id="KW-0808">Transferase</keyword>
<dbReference type="InterPro" id="IPR020617">
    <property type="entry name" value="Thiolase_C"/>
</dbReference>
<feature type="region of interest" description="Disordered" evidence="8">
    <location>
        <begin position="1"/>
        <end position="55"/>
    </location>
</feature>
<evidence type="ECO:0000256" key="8">
    <source>
        <dbReference type="SAM" id="MobiDB-lite"/>
    </source>
</evidence>
<dbReference type="CDD" id="cd00751">
    <property type="entry name" value="thiolase"/>
    <property type="match status" value="1"/>
</dbReference>
<protein>
    <recommendedName>
        <fullName evidence="6">Probable acetyl-CoA acetyltransferase</fullName>
        <ecNumber evidence="2">2.3.1.9</ecNumber>
    </recommendedName>
    <alternativeName>
        <fullName evidence="5">Acetoacetyl-CoA thiolase</fullName>
    </alternativeName>
</protein>
<dbReference type="Gene3D" id="3.40.47.10">
    <property type="match status" value="2"/>
</dbReference>
<feature type="compositionally biased region" description="Basic residues" evidence="8">
    <location>
        <begin position="1"/>
        <end position="18"/>
    </location>
</feature>
<dbReference type="InterPro" id="IPR020613">
    <property type="entry name" value="Thiolase_CS"/>
</dbReference>
<feature type="domain" description="Thiolase N-terminal" evidence="9">
    <location>
        <begin position="57"/>
        <end position="313"/>
    </location>
</feature>
<dbReference type="Pfam" id="PF00108">
    <property type="entry name" value="Thiolase_N"/>
    <property type="match status" value="1"/>
</dbReference>
<dbReference type="InterPro" id="IPR020610">
    <property type="entry name" value="Thiolase_AS"/>
</dbReference>
<dbReference type="InterPro" id="IPR016039">
    <property type="entry name" value="Thiolase-like"/>
</dbReference>
<reference evidence="12" key="1">
    <citation type="journal article" date="2019" name="Int. J. Syst. Evol. Microbiol.">
        <title>The Global Catalogue of Microorganisms (GCM) 10K type strain sequencing project: providing services to taxonomists for standard genome sequencing and annotation.</title>
        <authorList>
            <consortium name="The Broad Institute Genomics Platform"/>
            <consortium name="The Broad Institute Genome Sequencing Center for Infectious Disease"/>
            <person name="Wu L."/>
            <person name="Ma J."/>
        </authorList>
    </citation>
    <scope>NUCLEOTIDE SEQUENCE [LARGE SCALE GENOMIC DNA]</scope>
    <source>
        <strain evidence="12">NBRC 108565</strain>
    </source>
</reference>
<evidence type="ECO:0000256" key="4">
    <source>
        <dbReference type="ARBA" id="ARBA00023315"/>
    </source>
</evidence>
<evidence type="ECO:0000256" key="5">
    <source>
        <dbReference type="ARBA" id="ARBA00030755"/>
    </source>
</evidence>
<dbReference type="EC" id="2.3.1.9" evidence="2"/>
<dbReference type="InterPro" id="IPR020616">
    <property type="entry name" value="Thiolase_N"/>
</dbReference>
<evidence type="ECO:0000259" key="9">
    <source>
        <dbReference type="Pfam" id="PF00108"/>
    </source>
</evidence>
<keyword evidence="4 7" id="KW-0012">Acyltransferase</keyword>
<organism evidence="11 12">
    <name type="scientific">Paraoerskovia sediminicola</name>
    <dbReference type="NCBI Taxonomy" id="1138587"/>
    <lineage>
        <taxon>Bacteria</taxon>
        <taxon>Bacillati</taxon>
        <taxon>Actinomycetota</taxon>
        <taxon>Actinomycetes</taxon>
        <taxon>Micrococcales</taxon>
        <taxon>Cellulomonadaceae</taxon>
        <taxon>Paraoerskovia</taxon>
    </lineage>
</organism>
<dbReference type="Pfam" id="PF02803">
    <property type="entry name" value="Thiolase_C"/>
    <property type="match status" value="1"/>
</dbReference>
<gene>
    <name evidence="11" type="ORF">GCM10025865_18000</name>
</gene>
<evidence type="ECO:0000256" key="1">
    <source>
        <dbReference type="ARBA" id="ARBA00010982"/>
    </source>
</evidence>
<dbReference type="InterPro" id="IPR020615">
    <property type="entry name" value="Thiolase_acyl_enz_int_AS"/>
</dbReference>
<dbReference type="InterPro" id="IPR002155">
    <property type="entry name" value="Thiolase"/>
</dbReference>
<dbReference type="EMBL" id="AP027729">
    <property type="protein sequence ID" value="BDZ42501.1"/>
    <property type="molecule type" value="Genomic_DNA"/>
</dbReference>
<keyword evidence="12" id="KW-1185">Reference proteome</keyword>
<dbReference type="PROSITE" id="PS00737">
    <property type="entry name" value="THIOLASE_2"/>
    <property type="match status" value="1"/>
</dbReference>
<evidence type="ECO:0000256" key="6">
    <source>
        <dbReference type="ARBA" id="ARBA00040529"/>
    </source>
</evidence>
<dbReference type="PANTHER" id="PTHR18919">
    <property type="entry name" value="ACETYL-COA C-ACYLTRANSFERASE"/>
    <property type="match status" value="1"/>
</dbReference>
<feature type="compositionally biased region" description="Basic and acidic residues" evidence="8">
    <location>
        <begin position="24"/>
        <end position="38"/>
    </location>
</feature>
<dbReference type="PIRSF" id="PIRSF000429">
    <property type="entry name" value="Ac-CoA_Ac_transf"/>
    <property type="match status" value="1"/>
</dbReference>
<dbReference type="NCBIfam" id="TIGR01930">
    <property type="entry name" value="AcCoA-C-Actrans"/>
    <property type="match status" value="1"/>
</dbReference>
<evidence type="ECO:0000313" key="12">
    <source>
        <dbReference type="Proteomes" id="UP001321475"/>
    </source>
</evidence>
<evidence type="ECO:0000256" key="7">
    <source>
        <dbReference type="RuleBase" id="RU003557"/>
    </source>
</evidence>
<evidence type="ECO:0000256" key="2">
    <source>
        <dbReference type="ARBA" id="ARBA00012705"/>
    </source>
</evidence>
<accession>A0ABM8G3A0</accession>
<dbReference type="SUPFAM" id="SSF53901">
    <property type="entry name" value="Thiolase-like"/>
    <property type="match status" value="2"/>
</dbReference>
<sequence>MPATPVRRRAHEARRRTHTPGTTRHTEPPEPFVNRDDATTASTTPSGSASDATTPVLLHGARTPFGKFRGALSSLSAADLGAHAIRGSLAAAGVDPADVDAVIMGQVVQAGSGQGPARQASIGAGLGWDVPATTINKLCLSGLTAIIDAARLVRTGEARVVVAGGQESMTNAPHLMLGSRAGVAFGDVTMADALTLDGLRDPFDGQLMGEATDRGCATREIGREEQDEFAARSHQRAAAARTDGRFAAEIAPVTIRPRRGEPVVVGEDEGIRPGTTVESLAALRPAFVEDGTITAGSSSPLSDGAAAVVVASKAWAIAHGVPWLAEIGAAGQTAGPDSSLHSQPARAAARALEREGMKADELDLVEINEAFAAVGIQSMQDLGVSPDVVNVDGGAIALGHPVGASGARIALHLALALHARGGGNGVAALCGGGGQGDALVLRA</sequence>
<evidence type="ECO:0000256" key="3">
    <source>
        <dbReference type="ARBA" id="ARBA00022679"/>
    </source>
</evidence>